<dbReference type="Pfam" id="PF00296">
    <property type="entry name" value="Bac_luciferase"/>
    <property type="match status" value="1"/>
</dbReference>
<feature type="domain" description="Luciferase-like" evidence="2">
    <location>
        <begin position="14"/>
        <end position="292"/>
    </location>
</feature>
<dbReference type="InterPro" id="IPR036661">
    <property type="entry name" value="Luciferase-like_sf"/>
</dbReference>
<keyword evidence="1" id="KW-0560">Oxidoreductase</keyword>
<organism evidence="3">
    <name type="scientific">marine metagenome</name>
    <dbReference type="NCBI Taxonomy" id="408172"/>
    <lineage>
        <taxon>unclassified sequences</taxon>
        <taxon>metagenomes</taxon>
        <taxon>ecological metagenomes</taxon>
    </lineage>
</organism>
<dbReference type="GO" id="GO:0016705">
    <property type="term" value="F:oxidoreductase activity, acting on paired donors, with incorporation or reduction of molecular oxygen"/>
    <property type="evidence" value="ECO:0007669"/>
    <property type="project" value="InterPro"/>
</dbReference>
<dbReference type="PANTHER" id="PTHR43244:SF1">
    <property type="entry name" value="5,10-METHYLENETETRAHYDROMETHANOPTERIN REDUCTASE"/>
    <property type="match status" value="1"/>
</dbReference>
<evidence type="ECO:0000259" key="2">
    <source>
        <dbReference type="Pfam" id="PF00296"/>
    </source>
</evidence>
<dbReference type="AlphaFoldDB" id="A0A382FZ01"/>
<dbReference type="EMBL" id="UINC01052302">
    <property type="protein sequence ID" value="SVB67477.1"/>
    <property type="molecule type" value="Genomic_DNA"/>
</dbReference>
<evidence type="ECO:0000256" key="1">
    <source>
        <dbReference type="ARBA" id="ARBA00023002"/>
    </source>
</evidence>
<gene>
    <name evidence="3" type="ORF">METZ01_LOCUS220331</name>
</gene>
<dbReference type="SUPFAM" id="SSF51679">
    <property type="entry name" value="Bacterial luciferase-like"/>
    <property type="match status" value="1"/>
</dbReference>
<accession>A0A382FZ01</accession>
<dbReference type="CDD" id="cd01097">
    <property type="entry name" value="Tetrahydromethanopterin_reductase"/>
    <property type="match status" value="1"/>
</dbReference>
<protein>
    <recommendedName>
        <fullName evidence="2">Luciferase-like domain-containing protein</fullName>
    </recommendedName>
</protein>
<evidence type="ECO:0000313" key="3">
    <source>
        <dbReference type="EMBL" id="SVB67477.1"/>
    </source>
</evidence>
<reference evidence="3" key="1">
    <citation type="submission" date="2018-05" db="EMBL/GenBank/DDBJ databases">
        <authorList>
            <person name="Lanie J.A."/>
            <person name="Ng W.-L."/>
            <person name="Kazmierczak K.M."/>
            <person name="Andrzejewski T.M."/>
            <person name="Davidsen T.M."/>
            <person name="Wayne K.J."/>
            <person name="Tettelin H."/>
            <person name="Glass J.I."/>
            <person name="Rusch D."/>
            <person name="Podicherti R."/>
            <person name="Tsui H.-C.T."/>
            <person name="Winkler M.E."/>
        </authorList>
    </citation>
    <scope>NUCLEOTIDE SEQUENCE</scope>
</reference>
<name>A0A382FZ01_9ZZZZ</name>
<dbReference type="InterPro" id="IPR050564">
    <property type="entry name" value="F420-G6PD/mer"/>
</dbReference>
<dbReference type="InterPro" id="IPR011251">
    <property type="entry name" value="Luciferase-like_dom"/>
</dbReference>
<sequence>MEIGIGLDWSLNLTWDQQAELSREAASLGYTSIWTPESTGTDAFHLCAQRWSASRDVTPEGLDTGIAVSPVMYRSPVAFAMSGGTVSQITGGRFHMGIGTGGVYRPRSRRTMGMPKLSALAMMRDYMNTVRGLVAGEQVQYEGDVVTLRGVKLDITPPPKTPVYLGALGPEMLRLSGEVADGACLNWCNPEQIAWSRERINEGAAKAGRDPSGIKMVEYIRVCVDDDVDMAKRAYARSTMGYALGQEVPTTKERSLGYRGHFERMGYTEELAELDRMRTAGSSRDDVADAFSSDLLLNVGYYGQAEGAAAAFGKLSKGLDVAIVRVVAARPTLESTLAVMRACAPNLVIEASA</sequence>
<dbReference type="PANTHER" id="PTHR43244">
    <property type="match status" value="1"/>
</dbReference>
<dbReference type="Gene3D" id="3.20.20.30">
    <property type="entry name" value="Luciferase-like domain"/>
    <property type="match status" value="1"/>
</dbReference>
<proteinExistence type="predicted"/>